<proteinExistence type="predicted"/>
<evidence type="ECO:0000256" key="1">
    <source>
        <dbReference type="SAM" id="MobiDB-lite"/>
    </source>
</evidence>
<evidence type="ECO:0000313" key="2">
    <source>
        <dbReference type="EMBL" id="CAK9870167.1"/>
    </source>
</evidence>
<sequence length="212" mass="23734">MAADLLDIALQICEGLSSDILVNNEASLLSNIQLCLLLSQRLLEAKETLQTVRHKLEMTGPESRSILMDVLLPMKELVHVLQKARKTFVKDCFPRGKWMELALRQGLDNNLSLQSASARFPPNPLGGFIAVYKPGSQTQDINVNPLSEKEELSVALRFLSINVEAEFETLDRLRPWIATDVGRQQKGRHTWWGPSLGGVRDHSTGNLHPSSW</sequence>
<evidence type="ECO:0000313" key="3">
    <source>
        <dbReference type="Proteomes" id="UP001497522"/>
    </source>
</evidence>
<gene>
    <name evidence="2" type="ORF">CSSPJE1EN2_LOCUS12904</name>
</gene>
<reference evidence="2" key="1">
    <citation type="submission" date="2024-03" db="EMBL/GenBank/DDBJ databases">
        <authorList>
            <consortium name="ELIXIR-Norway"/>
            <consortium name="Elixir Norway"/>
        </authorList>
    </citation>
    <scope>NUCLEOTIDE SEQUENCE</scope>
</reference>
<dbReference type="Proteomes" id="UP001497522">
    <property type="component" value="Chromosome 19"/>
</dbReference>
<name>A0ABP1B5A3_9BRYO</name>
<organism evidence="2 3">
    <name type="scientific">Sphagnum jensenii</name>
    <dbReference type="NCBI Taxonomy" id="128206"/>
    <lineage>
        <taxon>Eukaryota</taxon>
        <taxon>Viridiplantae</taxon>
        <taxon>Streptophyta</taxon>
        <taxon>Embryophyta</taxon>
        <taxon>Bryophyta</taxon>
        <taxon>Sphagnophytina</taxon>
        <taxon>Sphagnopsida</taxon>
        <taxon>Sphagnales</taxon>
        <taxon>Sphagnaceae</taxon>
        <taxon>Sphagnum</taxon>
    </lineage>
</organism>
<dbReference type="EMBL" id="OZ023720">
    <property type="protein sequence ID" value="CAK9870167.1"/>
    <property type="molecule type" value="Genomic_DNA"/>
</dbReference>
<feature type="region of interest" description="Disordered" evidence="1">
    <location>
        <begin position="192"/>
        <end position="212"/>
    </location>
</feature>
<protein>
    <submittedName>
        <fullName evidence="2">Uncharacterized protein</fullName>
    </submittedName>
</protein>
<accession>A0ABP1B5A3</accession>
<keyword evidence="3" id="KW-1185">Reference proteome</keyword>